<feature type="transmembrane region" description="Helical" evidence="1">
    <location>
        <begin position="35"/>
        <end position="54"/>
    </location>
</feature>
<keyword evidence="1" id="KW-0472">Membrane</keyword>
<sequence length="121" mass="14336">MAKNKRSGGITWDKIRQSNYGIDHKLMRMIMKEHIPSNLVLLILYWKAFLPGFSSMRLGYFQFFIYPDFGLHEYLHRAGFDSFMIIKAMSIMIDLPHRDDSQLEDYVVDKLQTDEQILQQS</sequence>
<dbReference type="AlphaFoldDB" id="A0A8E2DWX3"/>
<dbReference type="EMBL" id="KV745855">
    <property type="protein sequence ID" value="OCK73267.1"/>
    <property type="molecule type" value="Genomic_DNA"/>
</dbReference>
<evidence type="ECO:0000256" key="1">
    <source>
        <dbReference type="SAM" id="Phobius"/>
    </source>
</evidence>
<proteinExistence type="predicted"/>
<protein>
    <submittedName>
        <fullName evidence="2">Uncharacterized protein</fullName>
    </submittedName>
</protein>
<keyword evidence="1" id="KW-1133">Transmembrane helix</keyword>
<evidence type="ECO:0000313" key="3">
    <source>
        <dbReference type="Proteomes" id="UP000250266"/>
    </source>
</evidence>
<dbReference type="Proteomes" id="UP000250266">
    <property type="component" value="Unassembled WGS sequence"/>
</dbReference>
<keyword evidence="1" id="KW-0812">Transmembrane</keyword>
<name>A0A8E2DWX3_9PEZI</name>
<organism evidence="2 3">
    <name type="scientific">Lepidopterella palustris CBS 459.81</name>
    <dbReference type="NCBI Taxonomy" id="1314670"/>
    <lineage>
        <taxon>Eukaryota</taxon>
        <taxon>Fungi</taxon>
        <taxon>Dikarya</taxon>
        <taxon>Ascomycota</taxon>
        <taxon>Pezizomycotina</taxon>
        <taxon>Dothideomycetes</taxon>
        <taxon>Pleosporomycetidae</taxon>
        <taxon>Mytilinidiales</taxon>
        <taxon>Argynnaceae</taxon>
        <taxon>Lepidopterella</taxon>
    </lineage>
</organism>
<accession>A0A8E2DWX3</accession>
<reference evidence="2 3" key="1">
    <citation type="journal article" date="2016" name="Nat. Commun.">
        <title>Ectomycorrhizal ecology is imprinted in the genome of the dominant symbiotic fungus Cenococcum geophilum.</title>
        <authorList>
            <consortium name="DOE Joint Genome Institute"/>
            <person name="Peter M."/>
            <person name="Kohler A."/>
            <person name="Ohm R.A."/>
            <person name="Kuo A."/>
            <person name="Krutzmann J."/>
            <person name="Morin E."/>
            <person name="Arend M."/>
            <person name="Barry K.W."/>
            <person name="Binder M."/>
            <person name="Choi C."/>
            <person name="Clum A."/>
            <person name="Copeland A."/>
            <person name="Grisel N."/>
            <person name="Haridas S."/>
            <person name="Kipfer T."/>
            <person name="LaButti K."/>
            <person name="Lindquist E."/>
            <person name="Lipzen A."/>
            <person name="Maire R."/>
            <person name="Meier B."/>
            <person name="Mihaltcheva S."/>
            <person name="Molinier V."/>
            <person name="Murat C."/>
            <person name="Poggeler S."/>
            <person name="Quandt C.A."/>
            <person name="Sperisen C."/>
            <person name="Tritt A."/>
            <person name="Tisserant E."/>
            <person name="Crous P.W."/>
            <person name="Henrissat B."/>
            <person name="Nehls U."/>
            <person name="Egli S."/>
            <person name="Spatafora J.W."/>
            <person name="Grigoriev I.V."/>
            <person name="Martin F.M."/>
        </authorList>
    </citation>
    <scope>NUCLEOTIDE SEQUENCE [LARGE SCALE GENOMIC DNA]</scope>
    <source>
        <strain evidence="2 3">CBS 459.81</strain>
    </source>
</reference>
<keyword evidence="3" id="KW-1185">Reference proteome</keyword>
<gene>
    <name evidence="2" type="ORF">K432DRAFT_410834</name>
</gene>
<evidence type="ECO:0000313" key="2">
    <source>
        <dbReference type="EMBL" id="OCK73267.1"/>
    </source>
</evidence>